<dbReference type="EMBL" id="JBJQND010000005">
    <property type="protein sequence ID" value="KAL3876407.1"/>
    <property type="molecule type" value="Genomic_DNA"/>
</dbReference>
<evidence type="ECO:0000313" key="3">
    <source>
        <dbReference type="Proteomes" id="UP001634394"/>
    </source>
</evidence>
<evidence type="ECO:0000313" key="2">
    <source>
        <dbReference type="EMBL" id="KAL3876407.1"/>
    </source>
</evidence>
<accession>A0ABD3WR09</accession>
<reference evidence="2 3" key="1">
    <citation type="submission" date="2024-11" db="EMBL/GenBank/DDBJ databases">
        <title>Chromosome-level genome assembly of the freshwater bivalve Anodonta woodiana.</title>
        <authorList>
            <person name="Chen X."/>
        </authorList>
    </citation>
    <scope>NUCLEOTIDE SEQUENCE [LARGE SCALE GENOMIC DNA]</scope>
    <source>
        <strain evidence="2">MN2024</strain>
        <tissue evidence="2">Gills</tissue>
    </source>
</reference>
<evidence type="ECO:0000256" key="1">
    <source>
        <dbReference type="SAM" id="MobiDB-lite"/>
    </source>
</evidence>
<keyword evidence="3" id="KW-1185">Reference proteome</keyword>
<proteinExistence type="predicted"/>
<comment type="caution">
    <text evidence="2">The sequence shown here is derived from an EMBL/GenBank/DDBJ whole genome shotgun (WGS) entry which is preliminary data.</text>
</comment>
<dbReference type="PANTHER" id="PTHR35378:SF1">
    <property type="entry name" value="C2H2-TYPE DOMAIN-CONTAINING PROTEIN"/>
    <property type="match status" value="1"/>
</dbReference>
<name>A0ABD3WR09_SINWO</name>
<dbReference type="Proteomes" id="UP001634394">
    <property type="component" value="Unassembled WGS sequence"/>
</dbReference>
<gene>
    <name evidence="2" type="ORF">ACJMK2_034256</name>
</gene>
<dbReference type="PANTHER" id="PTHR35378">
    <property type="entry name" value="UNNAMED PRODUCT"/>
    <property type="match status" value="1"/>
</dbReference>
<protein>
    <submittedName>
        <fullName evidence="2">Uncharacterized protein</fullName>
    </submittedName>
</protein>
<feature type="compositionally biased region" description="Polar residues" evidence="1">
    <location>
        <begin position="121"/>
        <end position="134"/>
    </location>
</feature>
<feature type="region of interest" description="Disordered" evidence="1">
    <location>
        <begin position="114"/>
        <end position="134"/>
    </location>
</feature>
<sequence length="277" mass="31982">MSVLYLQPSQIRYSQDSINNYFDSRSIHSNTLIGNTLDDLCEGRCHIDDIIKISVVNMNGKWFTADNRRLWVFKHLERLKKCTVIPVNLSYYIPDHKFTTLNDGASVIVRRNPGGRWHSKPTPTFNEISSTNSGLSERYTTHKHSVPSRLIQYRPSTPTYAEQNALWKPPNRDEIQFTAKRSTHDESKEPEIQAPRFQVHNTLHQSFRIQSYSRSSDIQNAPIIPIAADNHSNDVHMQLDEPKERTHDKKKYVRMAPESKGDIYNTGNLDCCLCVIL</sequence>
<organism evidence="2 3">
    <name type="scientific">Sinanodonta woodiana</name>
    <name type="common">Chinese pond mussel</name>
    <name type="synonym">Anodonta woodiana</name>
    <dbReference type="NCBI Taxonomy" id="1069815"/>
    <lineage>
        <taxon>Eukaryota</taxon>
        <taxon>Metazoa</taxon>
        <taxon>Spiralia</taxon>
        <taxon>Lophotrochozoa</taxon>
        <taxon>Mollusca</taxon>
        <taxon>Bivalvia</taxon>
        <taxon>Autobranchia</taxon>
        <taxon>Heteroconchia</taxon>
        <taxon>Palaeoheterodonta</taxon>
        <taxon>Unionida</taxon>
        <taxon>Unionoidea</taxon>
        <taxon>Unionidae</taxon>
        <taxon>Unioninae</taxon>
        <taxon>Sinanodonta</taxon>
    </lineage>
</organism>
<dbReference type="AlphaFoldDB" id="A0ABD3WR09"/>